<dbReference type="EMBL" id="MGJT01000007">
    <property type="protein sequence ID" value="OGN13417.1"/>
    <property type="molecule type" value="Genomic_DNA"/>
</dbReference>
<keyword evidence="1" id="KW-0808">Transferase</keyword>
<evidence type="ECO:0008006" key="4">
    <source>
        <dbReference type="Google" id="ProtNLM"/>
    </source>
</evidence>
<name>A0A1F8FJR2_9BACT</name>
<reference evidence="2 3" key="1">
    <citation type="journal article" date="2016" name="Nat. Commun.">
        <title>Thousands of microbial genomes shed light on interconnected biogeochemical processes in an aquifer system.</title>
        <authorList>
            <person name="Anantharaman K."/>
            <person name="Brown C.T."/>
            <person name="Hug L.A."/>
            <person name="Sharon I."/>
            <person name="Castelle C.J."/>
            <person name="Probst A.J."/>
            <person name="Thomas B.C."/>
            <person name="Singh A."/>
            <person name="Wilkins M.J."/>
            <person name="Karaoz U."/>
            <person name="Brodie E.L."/>
            <person name="Williams K.H."/>
            <person name="Hubbard S.S."/>
            <person name="Banfield J.F."/>
        </authorList>
    </citation>
    <scope>NUCLEOTIDE SEQUENCE [LARGE SCALE GENOMIC DNA]</scope>
</reference>
<proteinExistence type="predicted"/>
<dbReference type="PANTHER" id="PTHR10291">
    <property type="entry name" value="DEHYDRODOLICHYL DIPHOSPHATE SYNTHASE FAMILY MEMBER"/>
    <property type="match status" value="1"/>
</dbReference>
<dbReference type="AlphaFoldDB" id="A0A1F8FJR2"/>
<dbReference type="SUPFAM" id="SSF64005">
    <property type="entry name" value="Undecaprenyl diphosphate synthase"/>
    <property type="match status" value="1"/>
</dbReference>
<evidence type="ECO:0000313" key="2">
    <source>
        <dbReference type="EMBL" id="OGN13417.1"/>
    </source>
</evidence>
<gene>
    <name evidence="2" type="ORF">A3C71_00615</name>
</gene>
<dbReference type="Pfam" id="PF01255">
    <property type="entry name" value="Prenyltransf"/>
    <property type="match status" value="1"/>
</dbReference>
<accession>A0A1F8FJR2</accession>
<dbReference type="InterPro" id="IPR001441">
    <property type="entry name" value="UPP_synth-like"/>
</dbReference>
<organism evidence="2 3">
    <name type="scientific">Candidatus Yanofskybacteria bacterium RIFCSPHIGHO2_02_FULL_43_15c</name>
    <dbReference type="NCBI Taxonomy" id="1802679"/>
    <lineage>
        <taxon>Bacteria</taxon>
        <taxon>Candidatus Yanofskyibacteriota</taxon>
    </lineage>
</organism>
<dbReference type="GO" id="GO:0016094">
    <property type="term" value="P:polyprenol biosynthetic process"/>
    <property type="evidence" value="ECO:0007669"/>
    <property type="project" value="TreeGrafter"/>
</dbReference>
<evidence type="ECO:0000313" key="3">
    <source>
        <dbReference type="Proteomes" id="UP000178197"/>
    </source>
</evidence>
<dbReference type="InterPro" id="IPR036424">
    <property type="entry name" value="UPP_synth-like_sf"/>
</dbReference>
<dbReference type="Proteomes" id="UP000178197">
    <property type="component" value="Unassembled WGS sequence"/>
</dbReference>
<dbReference type="GO" id="GO:0045547">
    <property type="term" value="F:ditrans,polycis-polyprenyl diphosphate synthase [(2E,6E)-farnesyl diphosphate specific] activity"/>
    <property type="evidence" value="ECO:0007669"/>
    <property type="project" value="TreeGrafter"/>
</dbReference>
<dbReference type="PANTHER" id="PTHR10291:SF44">
    <property type="entry name" value="ER-BOUND OXYGENASE MPAB_MPAB'_RUBBER OXYGENASE CATALYTIC DOMAIN-CONTAINING PROTEIN"/>
    <property type="match status" value="1"/>
</dbReference>
<comment type="caution">
    <text evidence="2">The sequence shown here is derived from an EMBL/GenBank/DDBJ whole genome shotgun (WGS) entry which is preliminary data.</text>
</comment>
<evidence type="ECO:0000256" key="1">
    <source>
        <dbReference type="ARBA" id="ARBA00022679"/>
    </source>
</evidence>
<protein>
    <recommendedName>
        <fullName evidence="4">Di-trans,poly-cis-decaprenylcistransferase</fullName>
    </recommendedName>
</protein>
<dbReference type="Gene3D" id="3.40.1180.10">
    <property type="entry name" value="Decaprenyl diphosphate synthase-like"/>
    <property type="match status" value="1"/>
</dbReference>
<sequence>MFGKTLPCHLGIIPDGNGRWARENKVSIREGHLVGAQTSESIARNIFWRGIPYLSIWTLSEANLTDRSFLDVHNLNKIVAQKVDQMAKSLWVSEYGVRIQIFGRWRELLCLCSEERRLIEFAEQVTRCHNRNFLNIWHIYSGSTEEIQKFEKFAKILKLHPEVEVTSRLLESLRFGATLPPIDAILYTGLGSGESRYPERVWEQYLGRSTELLFSERLWPDFGERDLDLALRDYASRKLAQEKRKRSRIT</sequence>